<evidence type="ECO:0000313" key="4">
    <source>
        <dbReference type="Proteomes" id="UP001180020"/>
    </source>
</evidence>
<organism evidence="3 4">
    <name type="scientific">Acorus calamus</name>
    <name type="common">Sweet flag</name>
    <dbReference type="NCBI Taxonomy" id="4465"/>
    <lineage>
        <taxon>Eukaryota</taxon>
        <taxon>Viridiplantae</taxon>
        <taxon>Streptophyta</taxon>
        <taxon>Embryophyta</taxon>
        <taxon>Tracheophyta</taxon>
        <taxon>Spermatophyta</taxon>
        <taxon>Magnoliopsida</taxon>
        <taxon>Liliopsida</taxon>
        <taxon>Acoraceae</taxon>
        <taxon>Acorus</taxon>
    </lineage>
</organism>
<evidence type="ECO:0000256" key="2">
    <source>
        <dbReference type="SAM" id="SignalP"/>
    </source>
</evidence>
<comment type="caution">
    <text evidence="3">The sequence shown here is derived from an EMBL/GenBank/DDBJ whole genome shotgun (WGS) entry which is preliminary data.</text>
</comment>
<keyword evidence="4" id="KW-1185">Reference proteome</keyword>
<evidence type="ECO:0008006" key="5">
    <source>
        <dbReference type="Google" id="ProtNLM"/>
    </source>
</evidence>
<dbReference type="InterPro" id="IPR044700">
    <property type="entry name" value="PIP2/PIPL1"/>
</dbReference>
<name>A0AAV9DIM5_ACOCL</name>
<evidence type="ECO:0000256" key="1">
    <source>
        <dbReference type="SAM" id="MobiDB-lite"/>
    </source>
</evidence>
<dbReference type="Proteomes" id="UP001180020">
    <property type="component" value="Unassembled WGS sequence"/>
</dbReference>
<feature type="chain" id="PRO_5043597368" description="Transmembrane protein" evidence="2">
    <location>
        <begin position="27"/>
        <end position="93"/>
    </location>
</feature>
<protein>
    <recommendedName>
        <fullName evidence="5">Transmembrane protein</fullName>
    </recommendedName>
</protein>
<dbReference type="GO" id="GO:0050793">
    <property type="term" value="P:regulation of developmental process"/>
    <property type="evidence" value="ECO:0007669"/>
    <property type="project" value="InterPro"/>
</dbReference>
<dbReference type="PANTHER" id="PTHR34663">
    <property type="entry name" value="OS06G0637400 PROTEIN"/>
    <property type="match status" value="1"/>
</dbReference>
<dbReference type="EMBL" id="JAUJYO010000013">
    <property type="protein sequence ID" value="KAK1300736.1"/>
    <property type="molecule type" value="Genomic_DNA"/>
</dbReference>
<dbReference type="GO" id="GO:0045087">
    <property type="term" value="P:innate immune response"/>
    <property type="evidence" value="ECO:0007669"/>
    <property type="project" value="InterPro"/>
</dbReference>
<proteinExistence type="predicted"/>
<reference evidence="3" key="2">
    <citation type="submission" date="2023-06" db="EMBL/GenBank/DDBJ databases">
        <authorList>
            <person name="Ma L."/>
            <person name="Liu K.-W."/>
            <person name="Li Z."/>
            <person name="Hsiao Y.-Y."/>
            <person name="Qi Y."/>
            <person name="Fu T."/>
            <person name="Tang G."/>
            <person name="Zhang D."/>
            <person name="Sun W.-H."/>
            <person name="Liu D.-K."/>
            <person name="Li Y."/>
            <person name="Chen G.-Z."/>
            <person name="Liu X.-D."/>
            <person name="Liao X.-Y."/>
            <person name="Jiang Y.-T."/>
            <person name="Yu X."/>
            <person name="Hao Y."/>
            <person name="Huang J."/>
            <person name="Zhao X.-W."/>
            <person name="Ke S."/>
            <person name="Chen Y.-Y."/>
            <person name="Wu W.-L."/>
            <person name="Hsu J.-L."/>
            <person name="Lin Y.-F."/>
            <person name="Huang M.-D."/>
            <person name="Li C.-Y."/>
            <person name="Huang L."/>
            <person name="Wang Z.-W."/>
            <person name="Zhao X."/>
            <person name="Zhong W.-Y."/>
            <person name="Peng D.-H."/>
            <person name="Ahmad S."/>
            <person name="Lan S."/>
            <person name="Zhang J.-S."/>
            <person name="Tsai W.-C."/>
            <person name="Van De Peer Y."/>
            <person name="Liu Z.-J."/>
        </authorList>
    </citation>
    <scope>NUCLEOTIDE SEQUENCE</scope>
    <source>
        <strain evidence="3">CP</strain>
        <tissue evidence="3">Leaves</tissue>
    </source>
</reference>
<keyword evidence="2" id="KW-0732">Signal</keyword>
<feature type="signal peptide" evidence="2">
    <location>
        <begin position="1"/>
        <end position="26"/>
    </location>
</feature>
<accession>A0AAV9DIM5</accession>
<reference evidence="3" key="1">
    <citation type="journal article" date="2023" name="Nat. Commun.">
        <title>Diploid and tetraploid genomes of Acorus and the evolution of monocots.</title>
        <authorList>
            <person name="Ma L."/>
            <person name="Liu K.W."/>
            <person name="Li Z."/>
            <person name="Hsiao Y.Y."/>
            <person name="Qi Y."/>
            <person name="Fu T."/>
            <person name="Tang G.D."/>
            <person name="Zhang D."/>
            <person name="Sun W.H."/>
            <person name="Liu D.K."/>
            <person name="Li Y."/>
            <person name="Chen G.Z."/>
            <person name="Liu X.D."/>
            <person name="Liao X.Y."/>
            <person name="Jiang Y.T."/>
            <person name="Yu X."/>
            <person name="Hao Y."/>
            <person name="Huang J."/>
            <person name="Zhao X.W."/>
            <person name="Ke S."/>
            <person name="Chen Y.Y."/>
            <person name="Wu W.L."/>
            <person name="Hsu J.L."/>
            <person name="Lin Y.F."/>
            <person name="Huang M.D."/>
            <person name="Li C.Y."/>
            <person name="Huang L."/>
            <person name="Wang Z.W."/>
            <person name="Zhao X."/>
            <person name="Zhong W.Y."/>
            <person name="Peng D.H."/>
            <person name="Ahmad S."/>
            <person name="Lan S."/>
            <person name="Zhang J.S."/>
            <person name="Tsai W.C."/>
            <person name="Van de Peer Y."/>
            <person name="Liu Z.J."/>
        </authorList>
    </citation>
    <scope>NUCLEOTIDE SEQUENCE</scope>
    <source>
        <strain evidence="3">CP</strain>
    </source>
</reference>
<evidence type="ECO:0000313" key="3">
    <source>
        <dbReference type="EMBL" id="KAK1300736.1"/>
    </source>
</evidence>
<dbReference type="AlphaFoldDB" id="A0AAV9DIM5"/>
<gene>
    <name evidence="3" type="ORF">QJS10_CPB13g00505</name>
</gene>
<sequence length="93" mass="9671">MATISKSLGLLVLLLLTCSFSFSARARPLSVVDEAKGEVKDFFDGLYLWDVKTSGPSPGGKGHASKTLDTVGGVKTSGPSPGQGHGRVTTIHK</sequence>
<feature type="region of interest" description="Disordered" evidence="1">
    <location>
        <begin position="55"/>
        <end position="93"/>
    </location>
</feature>
<dbReference type="PANTHER" id="PTHR34663:SF9">
    <property type="entry name" value="OS06G0637400 PROTEIN"/>
    <property type="match status" value="1"/>
</dbReference>